<dbReference type="InterPro" id="IPR051929">
    <property type="entry name" value="VirAsm_ModProt"/>
</dbReference>
<evidence type="ECO:0000256" key="3">
    <source>
        <dbReference type="ARBA" id="ARBA00022801"/>
    </source>
</evidence>
<keyword evidence="1" id="KW-0645">Protease</keyword>
<evidence type="ECO:0000313" key="7">
    <source>
        <dbReference type="EMBL" id="MFE4108102.1"/>
    </source>
</evidence>
<evidence type="ECO:0000256" key="5">
    <source>
        <dbReference type="ARBA" id="ARBA00023049"/>
    </source>
</evidence>
<keyword evidence="5" id="KW-0482">Metalloprotease</keyword>
<dbReference type="RefSeq" id="WP_377967491.1">
    <property type="nucleotide sequence ID" value="NZ_JBHZOL010000099.1"/>
</dbReference>
<evidence type="ECO:0000256" key="1">
    <source>
        <dbReference type="ARBA" id="ARBA00022670"/>
    </source>
</evidence>
<keyword evidence="4" id="KW-0862">Zinc</keyword>
<evidence type="ECO:0000256" key="2">
    <source>
        <dbReference type="ARBA" id="ARBA00022723"/>
    </source>
</evidence>
<dbReference type="SMART" id="SM00232">
    <property type="entry name" value="JAB_MPN"/>
    <property type="match status" value="1"/>
</dbReference>
<reference evidence="7 8" key="1">
    <citation type="submission" date="2024-10" db="EMBL/GenBank/DDBJ databases">
        <authorList>
            <person name="Ratan Roy A."/>
            <person name="Morales Sandoval P.H."/>
            <person name="De Los Santos Villalobos S."/>
            <person name="Chakraborty S."/>
            <person name="Mukherjee J."/>
        </authorList>
    </citation>
    <scope>NUCLEOTIDE SEQUENCE [LARGE SCALE GENOMIC DNA]</scope>
    <source>
        <strain evidence="7 8">S1</strain>
    </source>
</reference>
<dbReference type="PANTHER" id="PTHR34858:SF1">
    <property type="entry name" value="CYSO-CYSTEINE PEPTIDASE"/>
    <property type="match status" value="1"/>
</dbReference>
<keyword evidence="8" id="KW-1185">Reference proteome</keyword>
<protein>
    <submittedName>
        <fullName evidence="7">Mov34/MPN/PAD-1 family protein</fullName>
    </submittedName>
</protein>
<dbReference type="Pfam" id="PF14464">
    <property type="entry name" value="Prok-JAB"/>
    <property type="match status" value="1"/>
</dbReference>
<dbReference type="EMBL" id="JBHZOL010000099">
    <property type="protein sequence ID" value="MFE4108102.1"/>
    <property type="molecule type" value="Genomic_DNA"/>
</dbReference>
<keyword evidence="2" id="KW-0479">Metal-binding</keyword>
<comment type="caution">
    <text evidence="7">The sequence shown here is derived from an EMBL/GenBank/DDBJ whole genome shotgun (WGS) entry which is preliminary data.</text>
</comment>
<dbReference type="CDD" id="cd08070">
    <property type="entry name" value="MPN_like"/>
    <property type="match status" value="1"/>
</dbReference>
<evidence type="ECO:0000259" key="6">
    <source>
        <dbReference type="PROSITE" id="PS50249"/>
    </source>
</evidence>
<dbReference type="InterPro" id="IPR000555">
    <property type="entry name" value="JAMM/MPN+_dom"/>
</dbReference>
<name>A0ABW6IJS5_9CYAN</name>
<feature type="domain" description="MPN" evidence="6">
    <location>
        <begin position="3"/>
        <end position="171"/>
    </location>
</feature>
<dbReference type="InterPro" id="IPR037518">
    <property type="entry name" value="MPN"/>
</dbReference>
<dbReference type="PANTHER" id="PTHR34858">
    <property type="entry name" value="CYSO-CYSTEINE PEPTIDASE"/>
    <property type="match status" value="1"/>
</dbReference>
<dbReference type="Gene3D" id="3.40.140.10">
    <property type="entry name" value="Cytidine Deaminase, domain 2"/>
    <property type="match status" value="1"/>
</dbReference>
<sequence>MTLTLSPDQISHIREHAERTYPEECCGLLLGQIQFGEVTQRQVADVIALENNWNPQVAAIADRSDGSGEQPPEPDRRRRYWIDPRDLLTVQRQARDRQLNIIGVYHSHPDHPAIPSECDRQLAWADYAYVIVSVCQGRSQDLQSWCLDDQHQFHAEAIATSTATPVSSLMS</sequence>
<keyword evidence="3" id="KW-0378">Hydrolase</keyword>
<evidence type="ECO:0000256" key="4">
    <source>
        <dbReference type="ARBA" id="ARBA00022833"/>
    </source>
</evidence>
<proteinExistence type="predicted"/>
<dbReference type="InterPro" id="IPR028090">
    <property type="entry name" value="JAB_dom_prok"/>
</dbReference>
<evidence type="ECO:0000313" key="8">
    <source>
        <dbReference type="Proteomes" id="UP001600165"/>
    </source>
</evidence>
<dbReference type="Proteomes" id="UP001600165">
    <property type="component" value="Unassembled WGS sequence"/>
</dbReference>
<dbReference type="PROSITE" id="PS50249">
    <property type="entry name" value="MPN"/>
    <property type="match status" value="1"/>
</dbReference>
<gene>
    <name evidence="7" type="ORF">ACFVKH_17605</name>
</gene>
<accession>A0ABW6IJS5</accession>
<organism evidence="7 8">
    <name type="scientific">Almyronema epifaneia S1</name>
    <dbReference type="NCBI Taxonomy" id="2991925"/>
    <lineage>
        <taxon>Bacteria</taxon>
        <taxon>Bacillati</taxon>
        <taxon>Cyanobacteriota</taxon>
        <taxon>Cyanophyceae</taxon>
        <taxon>Nodosilineales</taxon>
        <taxon>Nodosilineaceae</taxon>
        <taxon>Almyronema</taxon>
        <taxon>Almyronema epifaneia</taxon>
    </lineage>
</organism>
<dbReference type="SUPFAM" id="SSF102712">
    <property type="entry name" value="JAB1/MPN domain"/>
    <property type="match status" value="1"/>
</dbReference>